<dbReference type="PANTHER" id="PTHR35462">
    <property type="match status" value="1"/>
</dbReference>
<dbReference type="EMBL" id="VHQI01000005">
    <property type="protein sequence ID" value="TPW42526.1"/>
    <property type="molecule type" value="Genomic_DNA"/>
</dbReference>
<dbReference type="RefSeq" id="WP_141176194.1">
    <property type="nucleotide sequence ID" value="NZ_JBHUFX010000008.1"/>
</dbReference>
<dbReference type="PANTHER" id="PTHR35462:SF2">
    <property type="entry name" value="TRANSMEMBRANE PROTEIN"/>
    <property type="match status" value="1"/>
</dbReference>
<keyword evidence="2" id="KW-0449">Lipoprotein</keyword>
<dbReference type="PIRSF" id="PIRSF034456">
    <property type="entry name" value="UCP034456"/>
    <property type="match status" value="1"/>
</dbReference>
<sequence>MRVMLILFCLCCAGCSHSAQDSWTGQDKAQHFIASAALSAAGNEYGQQQGWTAHRSNAFGLMFALSFGVAKELYDSRAEGSGWSWKDLGWDVAGAATGFALWNIGQ</sequence>
<dbReference type="InterPro" id="IPR018736">
    <property type="entry name" value="DUF2279_periplasmic_lipo"/>
</dbReference>
<comment type="caution">
    <text evidence="2">The sequence shown here is derived from an EMBL/GenBank/DDBJ whole genome shotgun (WGS) entry which is preliminary data.</text>
</comment>
<dbReference type="Proteomes" id="UP000319523">
    <property type="component" value="Unassembled WGS sequence"/>
</dbReference>
<evidence type="ECO:0000256" key="1">
    <source>
        <dbReference type="SAM" id="SignalP"/>
    </source>
</evidence>
<dbReference type="NCBIfam" id="NF008028">
    <property type="entry name" value="PRK10759.1"/>
    <property type="match status" value="1"/>
</dbReference>
<dbReference type="Pfam" id="PF10043">
    <property type="entry name" value="DUF2279"/>
    <property type="match status" value="1"/>
</dbReference>
<accession>A0A506VAK4</accession>
<evidence type="ECO:0000313" key="2">
    <source>
        <dbReference type="EMBL" id="TPW42526.1"/>
    </source>
</evidence>
<feature type="chain" id="PRO_5021442000" evidence="1">
    <location>
        <begin position="20"/>
        <end position="106"/>
    </location>
</feature>
<keyword evidence="1" id="KW-0732">Signal</keyword>
<protein>
    <submittedName>
        <fullName evidence="2">YfiM family lipoprotein</fullName>
    </submittedName>
</protein>
<dbReference type="AlphaFoldDB" id="A0A506VAK4"/>
<name>A0A506VAK4_9GAMM</name>
<gene>
    <name evidence="2" type="ORF">FKM52_10915</name>
</gene>
<dbReference type="OrthoDB" id="5625403at2"/>
<organism evidence="2 3">
    <name type="scientific">Mixta tenebrionis</name>
    <dbReference type="NCBI Taxonomy" id="2562439"/>
    <lineage>
        <taxon>Bacteria</taxon>
        <taxon>Pseudomonadati</taxon>
        <taxon>Pseudomonadota</taxon>
        <taxon>Gammaproteobacteria</taxon>
        <taxon>Enterobacterales</taxon>
        <taxon>Erwiniaceae</taxon>
        <taxon>Mixta</taxon>
    </lineage>
</organism>
<proteinExistence type="predicted"/>
<reference evidence="2 3" key="1">
    <citation type="submission" date="2019-06" db="EMBL/GenBank/DDBJ databases">
        <authorList>
            <person name="Yang Y."/>
        </authorList>
    </citation>
    <scope>NUCLEOTIDE SEQUENCE [LARGE SCALE GENOMIC DNA]</scope>
    <source>
        <strain evidence="2 3">BIT-26</strain>
    </source>
</reference>
<feature type="signal peptide" evidence="1">
    <location>
        <begin position="1"/>
        <end position="19"/>
    </location>
</feature>
<evidence type="ECO:0000313" key="3">
    <source>
        <dbReference type="Proteomes" id="UP000319523"/>
    </source>
</evidence>
<dbReference type="InterPro" id="IPR017028">
    <property type="entry name" value="UCP034456"/>
</dbReference>
<keyword evidence="3" id="KW-1185">Reference proteome</keyword>